<reference evidence="1 2" key="1">
    <citation type="submission" date="2018-12" db="EMBL/GenBank/DDBJ databases">
        <title>Draft genome sequence of Xylaria grammica IHI A82.</title>
        <authorList>
            <person name="Buettner E."/>
            <person name="Kellner H."/>
        </authorList>
    </citation>
    <scope>NUCLEOTIDE SEQUENCE [LARGE SCALE GENOMIC DNA]</scope>
    <source>
        <strain evidence="1 2">IHI A82</strain>
    </source>
</reference>
<evidence type="ECO:0000313" key="1">
    <source>
        <dbReference type="EMBL" id="RWA09706.1"/>
    </source>
</evidence>
<dbReference type="EMBL" id="RYZI01000143">
    <property type="protein sequence ID" value="RWA09706.1"/>
    <property type="molecule type" value="Genomic_DNA"/>
</dbReference>
<organism evidence="1 2">
    <name type="scientific">Xylaria grammica</name>
    <dbReference type="NCBI Taxonomy" id="363999"/>
    <lineage>
        <taxon>Eukaryota</taxon>
        <taxon>Fungi</taxon>
        <taxon>Dikarya</taxon>
        <taxon>Ascomycota</taxon>
        <taxon>Pezizomycotina</taxon>
        <taxon>Sordariomycetes</taxon>
        <taxon>Xylariomycetidae</taxon>
        <taxon>Xylariales</taxon>
        <taxon>Xylariaceae</taxon>
        <taxon>Xylaria</taxon>
    </lineage>
</organism>
<dbReference type="AlphaFoldDB" id="A0A439D5N1"/>
<comment type="caution">
    <text evidence="1">The sequence shown here is derived from an EMBL/GenBank/DDBJ whole genome shotgun (WGS) entry which is preliminary data.</text>
</comment>
<evidence type="ECO:0000313" key="2">
    <source>
        <dbReference type="Proteomes" id="UP000286045"/>
    </source>
</evidence>
<gene>
    <name evidence="1" type="ORF">EKO27_g5409</name>
</gene>
<sequence length="178" mass="21173">MPEAVAARNERIVAQMIAEMERDDLDGESQLPGYNDDCRPPPYIVNDYNTWDDIDLCDGLPPIRRLRSPPPRYRRARRLPRPLTNYRRIPVNSWPYVLLRYYENFLEERIYKRVRAEYQVEFVAHRILTTRSVDEIKRSVYDPSLIDQYIDEAINFAEAVYPRLFVLFQLVPPHGRAC</sequence>
<proteinExistence type="predicted"/>
<protein>
    <submittedName>
        <fullName evidence="1">Uncharacterized protein</fullName>
    </submittedName>
</protein>
<name>A0A439D5N1_9PEZI</name>
<dbReference type="Proteomes" id="UP000286045">
    <property type="component" value="Unassembled WGS sequence"/>
</dbReference>
<keyword evidence="2" id="KW-1185">Reference proteome</keyword>
<accession>A0A439D5N1</accession>